<dbReference type="RefSeq" id="WP_193921510.1">
    <property type="nucleotide sequence ID" value="NZ_JADEWL010000049.1"/>
</dbReference>
<keyword evidence="2 3" id="KW-0175">Coiled coil</keyword>
<dbReference type="Proteomes" id="UP000620559">
    <property type="component" value="Unassembled WGS sequence"/>
</dbReference>
<dbReference type="EMBL" id="JADEWL010000049">
    <property type="protein sequence ID" value="MBE9214078.1"/>
    <property type="molecule type" value="Genomic_DNA"/>
</dbReference>
<keyword evidence="4" id="KW-0812">Transmembrane</keyword>
<feature type="coiled-coil region" evidence="3">
    <location>
        <begin position="171"/>
        <end position="236"/>
    </location>
</feature>
<comment type="caution">
    <text evidence="5">The sequence shown here is derived from an EMBL/GenBank/DDBJ whole genome shotgun (WGS) entry which is preliminary data.</text>
</comment>
<gene>
    <name evidence="5" type="ORF">IQ247_15625</name>
</gene>
<evidence type="ECO:0000313" key="6">
    <source>
        <dbReference type="Proteomes" id="UP000620559"/>
    </source>
</evidence>
<dbReference type="Gene3D" id="1.10.287.470">
    <property type="entry name" value="Helix hairpin bin"/>
    <property type="match status" value="1"/>
</dbReference>
<dbReference type="PRINTS" id="PR01490">
    <property type="entry name" value="RTXTOXIND"/>
</dbReference>
<dbReference type="PANTHER" id="PTHR32347:SF27">
    <property type="entry name" value="RND EFFLUX PUMP MEMBRANE FUSION PROTEIN BARREL-SANDWICH DOMAIN-CONTAINING PROTEIN"/>
    <property type="match status" value="1"/>
</dbReference>
<evidence type="ECO:0000256" key="1">
    <source>
        <dbReference type="ARBA" id="ARBA00004196"/>
    </source>
</evidence>
<evidence type="ECO:0000256" key="4">
    <source>
        <dbReference type="SAM" id="Phobius"/>
    </source>
</evidence>
<evidence type="ECO:0000256" key="2">
    <source>
        <dbReference type="ARBA" id="ARBA00023054"/>
    </source>
</evidence>
<keyword evidence="4" id="KW-0472">Membrane</keyword>
<keyword evidence="4" id="KW-1133">Transmembrane helix</keyword>
<dbReference type="Gene3D" id="2.40.30.170">
    <property type="match status" value="1"/>
</dbReference>
<name>A0A8J7F168_9CYAN</name>
<dbReference type="InterPro" id="IPR014315">
    <property type="entry name" value="ABC_heterocyst_DevB"/>
</dbReference>
<protein>
    <submittedName>
        <fullName evidence="5">ABC exporter membrane fusion protein</fullName>
    </submittedName>
</protein>
<dbReference type="AlphaFoldDB" id="A0A8J7F168"/>
<comment type="subcellular location">
    <subcellularLocation>
        <location evidence="1">Cell envelope</location>
    </subcellularLocation>
</comment>
<dbReference type="GO" id="GO:0030313">
    <property type="term" value="C:cell envelope"/>
    <property type="evidence" value="ECO:0007669"/>
    <property type="project" value="UniProtKB-SubCell"/>
</dbReference>
<organism evidence="5 6">
    <name type="scientific">Plectonema cf. radiosum LEGE 06105</name>
    <dbReference type="NCBI Taxonomy" id="945769"/>
    <lineage>
        <taxon>Bacteria</taxon>
        <taxon>Bacillati</taxon>
        <taxon>Cyanobacteriota</taxon>
        <taxon>Cyanophyceae</taxon>
        <taxon>Oscillatoriophycideae</taxon>
        <taxon>Oscillatoriales</taxon>
        <taxon>Microcoleaceae</taxon>
        <taxon>Plectonema</taxon>
    </lineage>
</organism>
<feature type="coiled-coil region" evidence="3">
    <location>
        <begin position="277"/>
        <end position="304"/>
    </location>
</feature>
<evidence type="ECO:0000256" key="3">
    <source>
        <dbReference type="SAM" id="Coils"/>
    </source>
</evidence>
<proteinExistence type="predicted"/>
<feature type="transmembrane region" description="Helical" evidence="4">
    <location>
        <begin position="12"/>
        <end position="30"/>
    </location>
</feature>
<sequence>MEILSKPANKTIGIVVFGTVITGIIAFYGISQTGFLKTSETPVVQKLPVVKKVAALGRLEPLGEVINLSAPLTLDGDRVAKLLVKQGDKVKVGDVIAILDSQKRLQDGVLQAKEQLKIAQAKLAQVKAGAKTGEIEAQKATIARLQTERTTQIQAQFATIAKLQAEKATEIQAQKATIARLKAEVDNANSEYQRYEKLFNQGAISTSFRDSKRLTLQTVQQQFNEAQANLNRIQASRQQELLEAQANLNRIQSSGSEQVKEAEATLSQISEIRPVDIQAVQTEVDNAKAVVKQAQTNLEEAYIRAPMTGQIIKIHTQQGEKIADQGIAELGQTQQMMVVAEVYQTDIDKVKLGQKVLISGQAFSDKLQGEVSQIGLQINRQNVFSNEPGENLDRRVVDVKIRLNPEDSKRVAGLTNLQVQTEIEL</sequence>
<accession>A0A8J7F168</accession>
<evidence type="ECO:0000313" key="5">
    <source>
        <dbReference type="EMBL" id="MBE9214078.1"/>
    </source>
</evidence>
<reference evidence="5" key="1">
    <citation type="submission" date="2020-10" db="EMBL/GenBank/DDBJ databases">
        <authorList>
            <person name="Castelo-Branco R."/>
            <person name="Eusebio N."/>
            <person name="Adriana R."/>
            <person name="Vieira A."/>
            <person name="Brugerolle De Fraissinette N."/>
            <person name="Rezende De Castro R."/>
            <person name="Schneider M.P."/>
            <person name="Vasconcelos V."/>
            <person name="Leao P.N."/>
        </authorList>
    </citation>
    <scope>NUCLEOTIDE SEQUENCE</scope>
    <source>
        <strain evidence="5">LEGE 06105</strain>
    </source>
</reference>
<keyword evidence="6" id="KW-1185">Reference proteome</keyword>
<dbReference type="InterPro" id="IPR050465">
    <property type="entry name" value="UPF0194_transport"/>
</dbReference>
<dbReference type="PANTHER" id="PTHR32347">
    <property type="entry name" value="EFFLUX SYSTEM COMPONENT YKNX-RELATED"/>
    <property type="match status" value="1"/>
</dbReference>
<dbReference type="SUPFAM" id="SSF111369">
    <property type="entry name" value="HlyD-like secretion proteins"/>
    <property type="match status" value="1"/>
</dbReference>
<dbReference type="NCBIfam" id="TIGR02971">
    <property type="entry name" value="heterocyst_DevB"/>
    <property type="match status" value="1"/>
</dbReference>